<dbReference type="EMBL" id="CAJPWZ010000369">
    <property type="protein sequence ID" value="CAG2191766.1"/>
    <property type="molecule type" value="Genomic_DNA"/>
</dbReference>
<comment type="caution">
    <text evidence="2">The sequence shown here is derived from an EMBL/GenBank/DDBJ whole genome shotgun (WGS) entry which is preliminary data.</text>
</comment>
<dbReference type="Gene3D" id="1.10.443.10">
    <property type="entry name" value="Intergrase catalytic core"/>
    <property type="match status" value="1"/>
</dbReference>
<dbReference type="PANTHER" id="PTHR33050">
    <property type="entry name" value="REVERSE TRANSCRIPTASE DOMAIN-CONTAINING PROTEIN"/>
    <property type="match status" value="1"/>
</dbReference>
<keyword evidence="1" id="KW-0238">DNA-binding</keyword>
<dbReference type="InterPro" id="IPR043128">
    <property type="entry name" value="Rev_trsase/Diguanyl_cyclase"/>
</dbReference>
<dbReference type="InterPro" id="IPR052055">
    <property type="entry name" value="Hepadnavirus_pol/RT"/>
</dbReference>
<dbReference type="PANTHER" id="PTHR33050:SF8">
    <property type="entry name" value="REVERSE TRANSCRIPTASE DOMAIN-CONTAINING PROTEIN"/>
    <property type="match status" value="1"/>
</dbReference>
<dbReference type="Proteomes" id="UP000683360">
    <property type="component" value="Unassembled WGS sequence"/>
</dbReference>
<organism evidence="2 3">
    <name type="scientific">Mytilus edulis</name>
    <name type="common">Blue mussel</name>
    <dbReference type="NCBI Taxonomy" id="6550"/>
    <lineage>
        <taxon>Eukaryota</taxon>
        <taxon>Metazoa</taxon>
        <taxon>Spiralia</taxon>
        <taxon>Lophotrochozoa</taxon>
        <taxon>Mollusca</taxon>
        <taxon>Bivalvia</taxon>
        <taxon>Autobranchia</taxon>
        <taxon>Pteriomorphia</taxon>
        <taxon>Mytilida</taxon>
        <taxon>Mytiloidea</taxon>
        <taxon>Mytilidae</taxon>
        <taxon>Mytilinae</taxon>
        <taxon>Mytilus</taxon>
    </lineage>
</organism>
<name>A0A8S3Q5Q0_MYTED</name>
<evidence type="ECO:0000313" key="2">
    <source>
        <dbReference type="EMBL" id="CAG2191766.1"/>
    </source>
</evidence>
<evidence type="ECO:0000256" key="1">
    <source>
        <dbReference type="ARBA" id="ARBA00023125"/>
    </source>
</evidence>
<keyword evidence="3" id="KW-1185">Reference proteome</keyword>
<sequence length="606" mass="69497">MVSKTELPTVECKNLQSAFRNPDSVDIIIKQEVDKGYLVGPFKKLPFDRYRVSPIGIVEGKYSGKKRLIVDLSSPHESQDHFSINDLIDKEQCSLSYVKIDDAINAIKEFGRLSILNKADIADAFKQLGIKRDQHHLYCIKWRNLYYYYVRLCFGSRSSPKIFDNLSVAICCQESINLHQASDTSGDRTMALITLIFNRLNIPLSKKKTVGPHTTLEYLGIILDTDKMEARLPQDKVERIIYFIGTFLRRHSIKKRELLQLLGHFNFAARVIIPGRTFVTYLINLSTKVNNLNYYVTLSAECRDDLKMWYIFLKQWNCVSFFYDTFTTNAADFELYTDAASTLGFGDVPERSAGSRCTSHDLSALLTRNVELTNSVSCLLKTSIAPRTRTQYECGFSAYATFLQMTGVIWLNSNMPPLTEESLIHFATHCFKNLHLKCSTIKMYICGIRYKYLENGKTSIFSDSSDKLYRLDALYRGIKKNEKKSTKPRLPITFTILKDICQFLRKGYYTPYVDILLEAACVTAYFGFLRCGEFTVLHSFDSECNVSIEDIRFLQDKVTFHLKASKTDPFREGVDIHLFASGASVCPVLSLERYMNSRTRKLKDSK</sequence>
<dbReference type="Gene3D" id="3.10.10.10">
    <property type="entry name" value="HIV Type 1 Reverse Transcriptase, subunit A, domain 1"/>
    <property type="match status" value="1"/>
</dbReference>
<dbReference type="InterPro" id="IPR013762">
    <property type="entry name" value="Integrase-like_cat_sf"/>
</dbReference>
<dbReference type="GO" id="GO:0003677">
    <property type="term" value="F:DNA binding"/>
    <property type="evidence" value="ECO:0007669"/>
    <property type="project" value="UniProtKB-KW"/>
</dbReference>
<dbReference type="GO" id="GO:0015074">
    <property type="term" value="P:DNA integration"/>
    <property type="evidence" value="ECO:0007669"/>
    <property type="project" value="InterPro"/>
</dbReference>
<reference evidence="2" key="1">
    <citation type="submission" date="2021-03" db="EMBL/GenBank/DDBJ databases">
        <authorList>
            <person name="Bekaert M."/>
        </authorList>
    </citation>
    <scope>NUCLEOTIDE SEQUENCE</scope>
</reference>
<dbReference type="Gene3D" id="1.10.150.130">
    <property type="match status" value="1"/>
</dbReference>
<dbReference type="InterPro" id="IPR010998">
    <property type="entry name" value="Integrase_recombinase_N"/>
</dbReference>
<accession>A0A8S3Q5Q0</accession>
<gene>
    <name evidence="2" type="ORF">MEDL_6928</name>
</gene>
<dbReference type="GO" id="GO:0006310">
    <property type="term" value="P:DNA recombination"/>
    <property type="evidence" value="ECO:0007669"/>
    <property type="project" value="InterPro"/>
</dbReference>
<protein>
    <submittedName>
        <fullName evidence="2">Uncharacterized protein</fullName>
    </submittedName>
</protein>
<dbReference type="Gene3D" id="3.30.70.270">
    <property type="match status" value="1"/>
</dbReference>
<dbReference type="SUPFAM" id="SSF56672">
    <property type="entry name" value="DNA/RNA polymerases"/>
    <property type="match status" value="1"/>
</dbReference>
<dbReference type="InterPro" id="IPR043502">
    <property type="entry name" value="DNA/RNA_pol_sf"/>
</dbReference>
<dbReference type="AlphaFoldDB" id="A0A8S3Q5Q0"/>
<proteinExistence type="predicted"/>
<evidence type="ECO:0000313" key="3">
    <source>
        <dbReference type="Proteomes" id="UP000683360"/>
    </source>
</evidence>